<dbReference type="EMBL" id="LUHQ01000004">
    <property type="protein sequence ID" value="OAP01095.1"/>
    <property type="molecule type" value="Genomic_DNA"/>
</dbReference>
<sequence>MTRSIDDDVISFAWSESLGSMRRETMVTKQQRCERHFRSHVSKPYLTTYQIFNSNAESI</sequence>
<organism evidence="1 2">
    <name type="scientific">Arabidopsis thaliana</name>
    <name type="common">Mouse-ear cress</name>
    <dbReference type="NCBI Taxonomy" id="3702"/>
    <lineage>
        <taxon>Eukaryota</taxon>
        <taxon>Viridiplantae</taxon>
        <taxon>Streptophyta</taxon>
        <taxon>Embryophyta</taxon>
        <taxon>Tracheophyta</taxon>
        <taxon>Spermatophyta</taxon>
        <taxon>Magnoliopsida</taxon>
        <taxon>eudicotyledons</taxon>
        <taxon>Gunneridae</taxon>
        <taxon>Pentapetalae</taxon>
        <taxon>rosids</taxon>
        <taxon>malvids</taxon>
        <taxon>Brassicales</taxon>
        <taxon>Brassicaceae</taxon>
        <taxon>Camelineae</taxon>
        <taxon>Arabidopsis</taxon>
    </lineage>
</organism>
<accession>A0A178V6S7</accession>
<protein>
    <submittedName>
        <fullName evidence="1">Uncharacterized protein</fullName>
    </submittedName>
</protein>
<proteinExistence type="predicted"/>
<evidence type="ECO:0000313" key="1">
    <source>
        <dbReference type="EMBL" id="OAP01095.1"/>
    </source>
</evidence>
<gene>
    <name evidence="1" type="ordered locus">AXX17_At4g06740</name>
</gene>
<name>A0A178V6S7_ARATH</name>
<comment type="caution">
    <text evidence="1">The sequence shown here is derived from an EMBL/GenBank/DDBJ whole genome shotgun (WGS) entry which is preliminary data.</text>
</comment>
<dbReference type="Proteomes" id="UP000078284">
    <property type="component" value="Chromosome 4"/>
</dbReference>
<evidence type="ECO:0000313" key="2">
    <source>
        <dbReference type="Proteomes" id="UP000078284"/>
    </source>
</evidence>
<dbReference type="AlphaFoldDB" id="A0A178V6S7"/>
<reference evidence="2" key="1">
    <citation type="journal article" date="2016" name="Proc. Natl. Acad. Sci. U.S.A.">
        <title>Chromosome-level assembly of Arabidopsis thaliana Ler reveals the extent of translocation and inversion polymorphisms.</title>
        <authorList>
            <person name="Zapata L."/>
            <person name="Ding J."/>
            <person name="Willing E.M."/>
            <person name="Hartwig B."/>
            <person name="Bezdan D."/>
            <person name="Jiao W.B."/>
            <person name="Patel V."/>
            <person name="Velikkakam James G."/>
            <person name="Koornneef M."/>
            <person name="Ossowski S."/>
            <person name="Schneeberger K."/>
        </authorList>
    </citation>
    <scope>NUCLEOTIDE SEQUENCE [LARGE SCALE GENOMIC DNA]</scope>
    <source>
        <strain evidence="2">cv. Landsberg erecta</strain>
    </source>
</reference>